<reference evidence="8 9" key="1">
    <citation type="submission" date="2023-10" db="EMBL/GenBank/DDBJ databases">
        <title>Characteristics and mechanism of a salt-tolerant marine origin heterotrophic nitrifying- aerobic denitrifying bacteria Marinobacter xestospongiae HN1.</title>
        <authorList>
            <person name="Qi R."/>
        </authorList>
    </citation>
    <scope>NUCLEOTIDE SEQUENCE [LARGE SCALE GENOMIC DNA]</scope>
    <source>
        <strain evidence="8 9">HN1</strain>
    </source>
</reference>
<proteinExistence type="inferred from homology"/>
<accession>A0ABU3W2C7</accession>
<gene>
    <name evidence="8" type="ORF">RYS15_18590</name>
</gene>
<evidence type="ECO:0000256" key="4">
    <source>
        <dbReference type="ARBA" id="ARBA00022722"/>
    </source>
</evidence>
<evidence type="ECO:0000259" key="7">
    <source>
        <dbReference type="Pfam" id="PF05840"/>
    </source>
</evidence>
<feature type="domain" description="Replication gene A protein-like" evidence="7">
    <location>
        <begin position="59"/>
        <end position="155"/>
    </location>
</feature>
<comment type="function">
    <text evidence="1">Possible endonuclease which induces a single-strand cut and initiates DNA replication.</text>
</comment>
<evidence type="ECO:0000313" key="8">
    <source>
        <dbReference type="EMBL" id="MDV2080699.1"/>
    </source>
</evidence>
<evidence type="ECO:0000256" key="5">
    <source>
        <dbReference type="ARBA" id="ARBA00022759"/>
    </source>
</evidence>
<keyword evidence="6" id="KW-0378">Hydrolase</keyword>
<keyword evidence="3" id="KW-0235">DNA replication</keyword>
<evidence type="ECO:0000256" key="1">
    <source>
        <dbReference type="ARBA" id="ARBA00003293"/>
    </source>
</evidence>
<evidence type="ECO:0000313" key="9">
    <source>
        <dbReference type="Proteomes" id="UP001269819"/>
    </source>
</evidence>
<dbReference type="Pfam" id="PF05840">
    <property type="entry name" value="Phage_GPA"/>
    <property type="match status" value="1"/>
</dbReference>
<comment type="caution">
    <text evidence="8">The sequence shown here is derived from an EMBL/GenBank/DDBJ whole genome shotgun (WGS) entry which is preliminary data.</text>
</comment>
<comment type="similarity">
    <text evidence="2">Belongs to the phage GPA family.</text>
</comment>
<name>A0ABU3W2C7_9GAMM</name>
<protein>
    <submittedName>
        <fullName evidence="8">Replication endonuclease</fullName>
    </submittedName>
</protein>
<organism evidence="8 9">
    <name type="scientific">Marinobacter xestospongiae</name>
    <dbReference type="NCBI Taxonomy" id="994319"/>
    <lineage>
        <taxon>Bacteria</taxon>
        <taxon>Pseudomonadati</taxon>
        <taxon>Pseudomonadota</taxon>
        <taxon>Gammaproteobacteria</taxon>
        <taxon>Pseudomonadales</taxon>
        <taxon>Marinobacteraceae</taxon>
        <taxon>Marinobacter</taxon>
    </lineage>
</organism>
<dbReference type="RefSeq" id="WP_316975074.1">
    <property type="nucleotide sequence ID" value="NZ_JAWIIJ010000017.1"/>
</dbReference>
<sequence>MEHADDEVVEKARQAVDKSDWAGFIEAMNAPCAKRADQPIKTANWTTGLKIAATRLTEGARVRAALQRKGIDWYGIRTVEPHHDGTPHWHLLMFMFMDKEAIPVANQVFREHALQEDGEEHGAAENRFVIEEIDPEKGRATGYVTKYISKSIDGYEVGEDSYGNDAVESAARIRAWASPDFSRGIKESG</sequence>
<evidence type="ECO:0000256" key="6">
    <source>
        <dbReference type="ARBA" id="ARBA00022801"/>
    </source>
</evidence>
<dbReference type="Proteomes" id="UP001269819">
    <property type="component" value="Unassembled WGS sequence"/>
</dbReference>
<keyword evidence="4" id="KW-0540">Nuclease</keyword>
<keyword evidence="5 8" id="KW-0255">Endonuclease</keyword>
<evidence type="ECO:0000256" key="3">
    <source>
        <dbReference type="ARBA" id="ARBA00022705"/>
    </source>
</evidence>
<dbReference type="GO" id="GO:0004519">
    <property type="term" value="F:endonuclease activity"/>
    <property type="evidence" value="ECO:0007669"/>
    <property type="project" value="UniProtKB-KW"/>
</dbReference>
<keyword evidence="9" id="KW-1185">Reference proteome</keyword>
<dbReference type="InterPro" id="IPR008766">
    <property type="entry name" value="Replication_gene_A-like"/>
</dbReference>
<evidence type="ECO:0000256" key="2">
    <source>
        <dbReference type="ARBA" id="ARBA00009260"/>
    </source>
</evidence>
<dbReference type="EMBL" id="JAWIIJ010000017">
    <property type="protein sequence ID" value="MDV2080699.1"/>
    <property type="molecule type" value="Genomic_DNA"/>
</dbReference>